<proteinExistence type="predicted"/>
<name>A0A0N1PHV7_PAPMA</name>
<accession>A0A0N1PHV7</accession>
<dbReference type="AlphaFoldDB" id="A0A0N1PHV7"/>
<sequence length="89" mass="9805">MLKDSYNLYKTIDEDLKLMTWKFLTFRNYTEVASVYCSARGSRCREQNTAHSMGSALVSKPAAAGAGYAYDSLTGLCGLDPSEPALLRL</sequence>
<protein>
    <submittedName>
        <fullName evidence="1">Uncharacterized protein</fullName>
    </submittedName>
</protein>
<dbReference type="EMBL" id="KQ460635">
    <property type="protein sequence ID" value="KPJ13438.1"/>
    <property type="molecule type" value="Genomic_DNA"/>
</dbReference>
<reference evidence="1 2" key="1">
    <citation type="journal article" date="2015" name="Nat. Commun.">
        <title>Outbred genome sequencing and CRISPR/Cas9 gene editing in butterflies.</title>
        <authorList>
            <person name="Li X."/>
            <person name="Fan D."/>
            <person name="Zhang W."/>
            <person name="Liu G."/>
            <person name="Zhang L."/>
            <person name="Zhao L."/>
            <person name="Fang X."/>
            <person name="Chen L."/>
            <person name="Dong Y."/>
            <person name="Chen Y."/>
            <person name="Ding Y."/>
            <person name="Zhao R."/>
            <person name="Feng M."/>
            <person name="Zhu Y."/>
            <person name="Feng Y."/>
            <person name="Jiang X."/>
            <person name="Zhu D."/>
            <person name="Xiang H."/>
            <person name="Feng X."/>
            <person name="Li S."/>
            <person name="Wang J."/>
            <person name="Zhang G."/>
            <person name="Kronforst M.R."/>
            <person name="Wang W."/>
        </authorList>
    </citation>
    <scope>NUCLEOTIDE SEQUENCE [LARGE SCALE GENOMIC DNA]</scope>
    <source>
        <strain evidence="1">Ya'a_city_454_Pm</strain>
        <tissue evidence="1">Whole body</tissue>
    </source>
</reference>
<organism evidence="1 2">
    <name type="scientific">Papilio machaon</name>
    <name type="common">Old World swallowtail butterfly</name>
    <dbReference type="NCBI Taxonomy" id="76193"/>
    <lineage>
        <taxon>Eukaryota</taxon>
        <taxon>Metazoa</taxon>
        <taxon>Ecdysozoa</taxon>
        <taxon>Arthropoda</taxon>
        <taxon>Hexapoda</taxon>
        <taxon>Insecta</taxon>
        <taxon>Pterygota</taxon>
        <taxon>Neoptera</taxon>
        <taxon>Endopterygota</taxon>
        <taxon>Lepidoptera</taxon>
        <taxon>Glossata</taxon>
        <taxon>Ditrysia</taxon>
        <taxon>Papilionoidea</taxon>
        <taxon>Papilionidae</taxon>
        <taxon>Papilioninae</taxon>
        <taxon>Papilio</taxon>
    </lineage>
</organism>
<dbReference type="Proteomes" id="UP000053240">
    <property type="component" value="Unassembled WGS sequence"/>
</dbReference>
<evidence type="ECO:0000313" key="2">
    <source>
        <dbReference type="Proteomes" id="UP000053240"/>
    </source>
</evidence>
<dbReference type="InParanoid" id="A0A0N1PHV7"/>
<evidence type="ECO:0000313" key="1">
    <source>
        <dbReference type="EMBL" id="KPJ13438.1"/>
    </source>
</evidence>
<gene>
    <name evidence="1" type="ORF">RR48_03939</name>
</gene>
<keyword evidence="2" id="KW-1185">Reference proteome</keyword>